<evidence type="ECO:0000313" key="1">
    <source>
        <dbReference type="EMBL" id="MCB4821442.1"/>
    </source>
</evidence>
<dbReference type="EMBL" id="JAJAQI010000008">
    <property type="protein sequence ID" value="MCB4821442.1"/>
    <property type="molecule type" value="Genomic_DNA"/>
</dbReference>
<dbReference type="Proteomes" id="UP001139311">
    <property type="component" value="Unassembled WGS sequence"/>
</dbReference>
<comment type="caution">
    <text evidence="1">The sequence shown here is derived from an EMBL/GenBank/DDBJ whole genome shotgun (WGS) entry which is preliminary data.</text>
</comment>
<protein>
    <submittedName>
        <fullName evidence="1">Uncharacterized protein</fullName>
    </submittedName>
</protein>
<keyword evidence="2" id="KW-1185">Reference proteome</keyword>
<reference evidence="1" key="1">
    <citation type="submission" date="2021-10" db="EMBL/GenBank/DDBJ databases">
        <title>Roseicella aerolatum sp. nov., isolated from aerosols of e-waste dismantling site.</title>
        <authorList>
            <person name="Qin T."/>
        </authorList>
    </citation>
    <scope>NUCLEOTIDE SEQUENCE</scope>
    <source>
        <strain evidence="1">GB24</strain>
    </source>
</reference>
<organism evidence="1 2">
    <name type="scientific">Roseicella aerolata</name>
    <dbReference type="NCBI Taxonomy" id="2883479"/>
    <lineage>
        <taxon>Bacteria</taxon>
        <taxon>Pseudomonadati</taxon>
        <taxon>Pseudomonadota</taxon>
        <taxon>Alphaproteobacteria</taxon>
        <taxon>Acetobacterales</taxon>
        <taxon>Roseomonadaceae</taxon>
        <taxon>Roseicella</taxon>
    </lineage>
</organism>
<dbReference type="AlphaFoldDB" id="A0A9X1IBG6"/>
<gene>
    <name evidence="1" type="ORF">LHA35_06820</name>
</gene>
<name>A0A9X1IBG6_9PROT</name>
<dbReference type="RefSeq" id="WP_226606176.1">
    <property type="nucleotide sequence ID" value="NZ_JAJAQI010000008.1"/>
</dbReference>
<accession>A0A9X1IBG6</accession>
<dbReference type="PROSITE" id="PS51257">
    <property type="entry name" value="PROKAR_LIPOPROTEIN"/>
    <property type="match status" value="1"/>
</dbReference>
<proteinExistence type="predicted"/>
<sequence>MFLRRSAFLLPLLAIGCTRPGREPPSPLALRLGTALEAADPGADALILRMAAFEQRALREGGAMAFAAGGRRAAPPRLGPPPIGLVEAAGQVLMPAFTALGDYGDALAQLAGGEGIAPRSGPEGALLAEAAAAGLRDVEAASGTAVPEPARAAGLAGIAALSGLPDRIAATRGATVPAMVAEAAPHLAAVTGLLRMVIGAQPGQGVRGALRARREGLDAMQSRFLAAVAADRRLGPGERYGIFRSLAELREDDPAQDSLAALAELLDRLETAHAALAAGAPEAGEKVAGFEAAVARLGVLAESARHG</sequence>
<evidence type="ECO:0000313" key="2">
    <source>
        <dbReference type="Proteomes" id="UP001139311"/>
    </source>
</evidence>